<dbReference type="EMBL" id="JAUOPG010000001">
    <property type="protein sequence ID" value="MDO6452289.1"/>
    <property type="molecule type" value="Genomic_DNA"/>
</dbReference>
<proteinExistence type="predicted"/>
<evidence type="ECO:0000313" key="2">
    <source>
        <dbReference type="EMBL" id="MDO6452289.1"/>
    </source>
</evidence>
<feature type="domain" description="PhnA protein N-terminal proteobacterial" evidence="1">
    <location>
        <begin position="6"/>
        <end position="51"/>
    </location>
</feature>
<dbReference type="SMART" id="SM00782">
    <property type="entry name" value="PhnA_Zn_Ribbon"/>
    <property type="match status" value="1"/>
</dbReference>
<gene>
    <name evidence="2" type="ORF">Q4490_01815</name>
</gene>
<organism evidence="2 3">
    <name type="scientific">Neptunomonas phycophila</name>
    <dbReference type="NCBI Taxonomy" id="1572645"/>
    <lineage>
        <taxon>Bacteria</taxon>
        <taxon>Pseudomonadati</taxon>
        <taxon>Pseudomonadota</taxon>
        <taxon>Gammaproteobacteria</taxon>
        <taxon>Oceanospirillales</taxon>
        <taxon>Oceanospirillaceae</taxon>
        <taxon>Neptunomonas</taxon>
    </lineage>
</organism>
<dbReference type="Proteomes" id="UP001169862">
    <property type="component" value="Unassembled WGS sequence"/>
</dbReference>
<dbReference type="AlphaFoldDB" id="A0AAW7XGU8"/>
<dbReference type="Gene3D" id="2.30.30.40">
    <property type="entry name" value="SH3 Domains"/>
    <property type="match status" value="1"/>
</dbReference>
<dbReference type="PANTHER" id="PTHR30305">
    <property type="entry name" value="PROTEIN YJDM-RELATED"/>
    <property type="match status" value="1"/>
</dbReference>
<dbReference type="InterPro" id="IPR013991">
    <property type="entry name" value="PhnaA_N_proteobac"/>
</dbReference>
<protein>
    <submittedName>
        <fullName evidence="2">PhnA domain-containing protein</fullName>
    </submittedName>
</protein>
<reference evidence="2" key="1">
    <citation type="submission" date="2023-07" db="EMBL/GenBank/DDBJ databases">
        <title>Genome content predicts the carbon catabolic preferences of heterotrophic bacteria.</title>
        <authorList>
            <person name="Gralka M."/>
        </authorList>
    </citation>
    <scope>NUCLEOTIDE SEQUENCE</scope>
    <source>
        <strain evidence="2">I2M16</strain>
    </source>
</reference>
<dbReference type="SUPFAM" id="SSF82057">
    <property type="entry name" value="Prokaryotic SH3-related domain"/>
    <property type="match status" value="1"/>
</dbReference>
<name>A0AAW7XGU8_9GAMM</name>
<evidence type="ECO:0000259" key="1">
    <source>
        <dbReference type="SMART" id="SM00782"/>
    </source>
</evidence>
<sequence>MSLEQRLAERSQSTCELCGSTNDLTSFAVEPSDGSLDQSAYLCQTCTTQIKNADETNINHWRCLTDSMWSQEPAIQVLAWRQLTRLAGMGEIWAQDALELMYLDDDTTKWAHQGAETDDVEPTLDSNGSPLQAGDNVTLIKDLDVKGAGFTAKRGTVVRGISLTSNPEHIEGRVNGTRIVLVSKFLKKSS</sequence>
<evidence type="ECO:0000313" key="3">
    <source>
        <dbReference type="Proteomes" id="UP001169862"/>
    </source>
</evidence>
<dbReference type="Pfam" id="PF03831">
    <property type="entry name" value="YjdM"/>
    <property type="match status" value="1"/>
</dbReference>
<dbReference type="InterPro" id="IPR013988">
    <property type="entry name" value="YjdM_C"/>
</dbReference>
<dbReference type="RefSeq" id="WP_075172276.1">
    <property type="nucleotide sequence ID" value="NZ_JAHHDZ010000012.1"/>
</dbReference>
<accession>A0AAW7XGU8</accession>
<comment type="caution">
    <text evidence="2">The sequence shown here is derived from an EMBL/GenBank/DDBJ whole genome shotgun (WGS) entry which is preliminary data.</text>
</comment>
<dbReference type="PANTHER" id="PTHR30305:SF3">
    <property type="entry name" value="PROTEIN YJDM"/>
    <property type="match status" value="1"/>
</dbReference>